<accession>A0AAN8A9J5</accession>
<name>A0AAN8A9J5_9SACH</name>
<feature type="compositionally biased region" description="Acidic residues" evidence="2">
    <location>
        <begin position="103"/>
        <end position="121"/>
    </location>
</feature>
<dbReference type="Proteomes" id="UP001306508">
    <property type="component" value="Unassembled WGS sequence"/>
</dbReference>
<keyword evidence="1" id="KW-0175">Coiled coil</keyword>
<evidence type="ECO:0000313" key="4">
    <source>
        <dbReference type="Proteomes" id="UP001306508"/>
    </source>
</evidence>
<evidence type="ECO:0000313" key="3">
    <source>
        <dbReference type="EMBL" id="KAK5782126.1"/>
    </source>
</evidence>
<dbReference type="InterPro" id="IPR013927">
    <property type="entry name" value="TF_Opi1_Ccg-8"/>
</dbReference>
<reference evidence="4" key="1">
    <citation type="submission" date="2023-07" db="EMBL/GenBank/DDBJ databases">
        <title>A draft genome of Kazachstania heterogenica Y-27499.</title>
        <authorList>
            <person name="Donic C."/>
            <person name="Kralova J.S."/>
            <person name="Fidel L."/>
            <person name="Ben-Dor S."/>
            <person name="Jung S."/>
        </authorList>
    </citation>
    <scope>NUCLEOTIDE SEQUENCE [LARGE SCALE GENOMIC DNA]</scope>
    <source>
        <strain evidence="4">Y27499</strain>
    </source>
</reference>
<proteinExistence type="predicted"/>
<dbReference type="PANTHER" id="PTHR38406">
    <property type="entry name" value="TRANSCRIPTIONAL REPRESSOR OPI1"/>
    <property type="match status" value="1"/>
</dbReference>
<protein>
    <submittedName>
        <fullName evidence="3">Uncharacterized protein</fullName>
    </submittedName>
</protein>
<comment type="caution">
    <text evidence="3">The sequence shown here is derived from an EMBL/GenBank/DDBJ whole genome shotgun (WGS) entry which is preliminary data.</text>
</comment>
<feature type="compositionally biased region" description="Basic and acidic residues" evidence="2">
    <location>
        <begin position="34"/>
        <end position="48"/>
    </location>
</feature>
<dbReference type="GO" id="GO:0003714">
    <property type="term" value="F:transcription corepressor activity"/>
    <property type="evidence" value="ECO:0007669"/>
    <property type="project" value="InterPro"/>
</dbReference>
<evidence type="ECO:0000256" key="2">
    <source>
        <dbReference type="SAM" id="MobiDB-lite"/>
    </source>
</evidence>
<feature type="region of interest" description="Disordered" evidence="2">
    <location>
        <begin position="100"/>
        <end position="170"/>
    </location>
</feature>
<dbReference type="GO" id="GO:0005783">
    <property type="term" value="C:endoplasmic reticulum"/>
    <property type="evidence" value="ECO:0007669"/>
    <property type="project" value="TreeGrafter"/>
</dbReference>
<dbReference type="AlphaFoldDB" id="A0AAN8A9J5"/>
<feature type="region of interest" description="Disordered" evidence="2">
    <location>
        <begin position="31"/>
        <end position="63"/>
    </location>
</feature>
<dbReference type="PANTHER" id="PTHR38406:SF1">
    <property type="entry name" value="TRANSCRIPTIONAL REPRESSOR OPI1"/>
    <property type="match status" value="1"/>
</dbReference>
<dbReference type="GO" id="GO:0030968">
    <property type="term" value="P:endoplasmic reticulum unfolded protein response"/>
    <property type="evidence" value="ECO:0007669"/>
    <property type="project" value="TreeGrafter"/>
</dbReference>
<sequence>MSLSRHLGFSEEDVEAAEVLDELRKTVLNQDLNSPHENKLVVQRKEDQNQNQNQNERCREGSSNLLNRVMNNVATFYDDRRKVASIARLLDDAYEDNYTTSEGEIDSDLSDSEVENDDTEEEYKNKNKNRYQDGKRETEDEDNNNTVNLSDKKRSFDGDYNVGDSVNNKRNGNIEVESFENNFSKRQKISDAIDNFKEYKFNMSIESKKRLIACLHLLKLANKQLSEKITNLQDLVQKENEAEYQYQLKLGRSRLSEKKINNKKTSISSLITHSHDGNDRNKETIREKQNNNNYNNGKSLVKKEHQETLNDNNGIDSEEDEDEEFFDTFDSKENNEQATIVKMEVVGTIKKIYSMISRFTGNSLPEPARSQVRASLLNLPTNWSSTVSNLSLSNNSLASNNLRRGSIPTSEDQYISTNGKVLILAKESLDMVQNVMEVVDSTLGKAEEWVKQKQEIKEALYEKFMQAKNTKESQLILLSSLFNKRDSKNNHHRFIKNISAKEILSISLDGFLSANPQHKHIIAE</sequence>
<feature type="region of interest" description="Disordered" evidence="2">
    <location>
        <begin position="271"/>
        <end position="301"/>
    </location>
</feature>
<organism evidence="3 4">
    <name type="scientific">Arxiozyma heterogenica</name>
    <dbReference type="NCBI Taxonomy" id="278026"/>
    <lineage>
        <taxon>Eukaryota</taxon>
        <taxon>Fungi</taxon>
        <taxon>Dikarya</taxon>
        <taxon>Ascomycota</taxon>
        <taxon>Saccharomycotina</taxon>
        <taxon>Saccharomycetes</taxon>
        <taxon>Saccharomycetales</taxon>
        <taxon>Saccharomycetaceae</taxon>
        <taxon>Arxiozyma</taxon>
    </lineage>
</organism>
<dbReference type="EMBL" id="JAWIZZ010000015">
    <property type="protein sequence ID" value="KAK5782126.1"/>
    <property type="molecule type" value="Genomic_DNA"/>
</dbReference>
<feature type="compositionally biased region" description="Basic and acidic residues" evidence="2">
    <location>
        <begin position="122"/>
        <end position="138"/>
    </location>
</feature>
<gene>
    <name evidence="3" type="ORF">RI543_000449</name>
</gene>
<keyword evidence="4" id="KW-1185">Reference proteome</keyword>
<evidence type="ECO:0000256" key="1">
    <source>
        <dbReference type="SAM" id="Coils"/>
    </source>
</evidence>
<feature type="compositionally biased region" description="Basic and acidic residues" evidence="2">
    <location>
        <begin position="273"/>
        <end position="289"/>
    </location>
</feature>
<feature type="coiled-coil region" evidence="1">
    <location>
        <begin position="215"/>
        <end position="242"/>
    </location>
</feature>
<dbReference type="GO" id="GO:0008654">
    <property type="term" value="P:phospholipid biosynthetic process"/>
    <property type="evidence" value="ECO:0007669"/>
    <property type="project" value="TreeGrafter"/>
</dbReference>
<dbReference type="GO" id="GO:0005634">
    <property type="term" value="C:nucleus"/>
    <property type="evidence" value="ECO:0007669"/>
    <property type="project" value="TreeGrafter"/>
</dbReference>
<dbReference type="Pfam" id="PF08618">
    <property type="entry name" value="Opi1"/>
    <property type="match status" value="2"/>
</dbReference>
<dbReference type="GO" id="GO:0006357">
    <property type="term" value="P:regulation of transcription by RNA polymerase II"/>
    <property type="evidence" value="ECO:0007669"/>
    <property type="project" value="TreeGrafter"/>
</dbReference>